<evidence type="ECO:0000256" key="5">
    <source>
        <dbReference type="SAM" id="Phobius"/>
    </source>
</evidence>
<evidence type="ECO:0000256" key="2">
    <source>
        <dbReference type="ARBA" id="ARBA00007171"/>
    </source>
</evidence>
<protein>
    <submittedName>
        <fullName evidence="9">Penicillin-binding transpeptidase domain-containing protein</fullName>
    </submittedName>
</protein>
<accession>A0ABV9SPX9</accession>
<keyword evidence="5" id="KW-1133">Transmembrane helix</keyword>
<keyword evidence="3 5" id="KW-0472">Membrane</keyword>
<feature type="compositionally biased region" description="Low complexity" evidence="4">
    <location>
        <begin position="112"/>
        <end position="146"/>
    </location>
</feature>
<sequence>MEDDRRPPGPGGPSSPSSQPGRRGDHANSPEPGAEPFSSTPQEPGPGAPRPYSPPAAPPEPPQPDTGPADRWRPAAPANPYSIPSREPGAASSDAPGGAHGDGPGTPPPDGGDPFAPSGGPHYSATPPNDTPAGPTGPTGPTDGYGTPPPHSSDPSAPSAGPHYSATPPNDTPAGPTGPTDGYGTPPPHSSDPSAPSAGPHYSATQSADSAAGPAGGAVFTRGGPYDGPPPPPPPGVDSAFAGAPDPGEAPRRSRKGLVIGLVSAFVVLALVGGGVSWYVLTMPEPEDTATAYAGAWRSQDYAAMAEVATGGDPAAAFKRVEEGLGVEGVEVTTGQVQEDGDSATVPFDAVLDLSNAGEWSYSGELPLVRADREWKVDFSPAVIHPKLGTGQTLVRTNQWGERGHVLAADGSRLDDGSASGSVQMIVGEVGTAAKEDLADLGPAYQVGDPVGVSGVQQTYEERLAGKAATAIRVADVGTAPADVPDDAPTLGTLGGSDGKDVTLSLDPAIQAAAAQAIVGQSKPTAMAVVRPSTGEVLAAANVPGGFNRALDGQYPAGSIFKIISYNALLDSGMGMDAQMSCPKTVDVAGRTYKNAGDAAYGAQSVTEAFATSCNTALVREVADRLDGASLLKSAEQFGFNTGFRSGVPVFKPSLPQPDSTSLLTASSIGQGQVLTSPLHLATLPAAVADGSWRSPMLVTEPKPGKRPEPRPIANADQLRDMTRAVVTQGTAENVGFTGEVHGKSGTAEYGTAEEGEELPAHGWFVGYEGDIAFAVVVEDGESGSGAAAPLAKSFLDAL</sequence>
<dbReference type="InterPro" id="IPR032710">
    <property type="entry name" value="NTF2-like_dom_sf"/>
</dbReference>
<feature type="compositionally biased region" description="Pro residues" evidence="4">
    <location>
        <begin position="227"/>
        <end position="236"/>
    </location>
</feature>
<comment type="similarity">
    <text evidence="2">Belongs to the transpeptidase family.</text>
</comment>
<feature type="transmembrane region" description="Helical" evidence="5">
    <location>
        <begin position="258"/>
        <end position="281"/>
    </location>
</feature>
<dbReference type="RefSeq" id="WP_344143798.1">
    <property type="nucleotide sequence ID" value="NZ_BAAAQI010000008.1"/>
</dbReference>
<proteinExistence type="inferred from homology"/>
<feature type="region of interest" description="Disordered" evidence="4">
    <location>
        <begin position="1"/>
        <end position="253"/>
    </location>
</feature>
<evidence type="ECO:0000259" key="7">
    <source>
        <dbReference type="Pfam" id="PF03717"/>
    </source>
</evidence>
<reference evidence="10" key="1">
    <citation type="journal article" date="2019" name="Int. J. Syst. Evol. Microbiol.">
        <title>The Global Catalogue of Microorganisms (GCM) 10K type strain sequencing project: providing services to taxonomists for standard genome sequencing and annotation.</title>
        <authorList>
            <consortium name="The Broad Institute Genomics Platform"/>
            <consortium name="The Broad Institute Genome Sequencing Center for Infectious Disease"/>
            <person name="Wu L."/>
            <person name="Ma J."/>
        </authorList>
    </citation>
    <scope>NUCLEOTIDE SEQUENCE [LARGE SCALE GENOMIC DNA]</scope>
    <source>
        <strain evidence="10">CGMCC 4.7304</strain>
    </source>
</reference>
<dbReference type="InterPro" id="IPR001460">
    <property type="entry name" value="PCN-bd_Tpept"/>
</dbReference>
<evidence type="ECO:0000313" key="10">
    <source>
        <dbReference type="Proteomes" id="UP001595858"/>
    </source>
</evidence>
<gene>
    <name evidence="9" type="ORF">ACFPCZ_17050</name>
</gene>
<dbReference type="InterPro" id="IPR005311">
    <property type="entry name" value="PBP_dimer"/>
</dbReference>
<dbReference type="Proteomes" id="UP001595858">
    <property type="component" value="Unassembled WGS sequence"/>
</dbReference>
<dbReference type="Gene3D" id="3.10.450.100">
    <property type="entry name" value="NTF2-like, domain 1"/>
    <property type="match status" value="1"/>
</dbReference>
<keyword evidence="5" id="KW-0812">Transmembrane</keyword>
<organism evidence="9 10">
    <name type="scientific">Streptomonospora arabica</name>
    <dbReference type="NCBI Taxonomy" id="412417"/>
    <lineage>
        <taxon>Bacteria</taxon>
        <taxon>Bacillati</taxon>
        <taxon>Actinomycetota</taxon>
        <taxon>Actinomycetes</taxon>
        <taxon>Streptosporangiales</taxon>
        <taxon>Nocardiopsidaceae</taxon>
        <taxon>Streptomonospora</taxon>
    </lineage>
</organism>
<name>A0ABV9SPX9_9ACTN</name>
<feature type="compositionally biased region" description="Low complexity" evidence="4">
    <location>
        <begin position="88"/>
        <end position="97"/>
    </location>
</feature>
<dbReference type="InterPro" id="IPR007887">
    <property type="entry name" value="MecA_N"/>
</dbReference>
<dbReference type="Pfam" id="PF03717">
    <property type="entry name" value="PBP_dimer"/>
    <property type="match status" value="1"/>
</dbReference>
<dbReference type="PANTHER" id="PTHR30627:SF24">
    <property type="entry name" value="PENICILLIN-BINDING PROTEIN 4B"/>
    <property type="match status" value="1"/>
</dbReference>
<evidence type="ECO:0000313" key="9">
    <source>
        <dbReference type="EMBL" id="MFC4868343.1"/>
    </source>
</evidence>
<dbReference type="EMBL" id="JBHSIY010000014">
    <property type="protein sequence ID" value="MFC4868343.1"/>
    <property type="molecule type" value="Genomic_DNA"/>
</dbReference>
<feature type="compositionally biased region" description="Pro residues" evidence="4">
    <location>
        <begin position="43"/>
        <end position="65"/>
    </location>
</feature>
<feature type="domain" description="Penicillin-binding protein transpeptidase" evidence="6">
    <location>
        <begin position="527"/>
        <end position="796"/>
    </location>
</feature>
<evidence type="ECO:0000256" key="1">
    <source>
        <dbReference type="ARBA" id="ARBA00004370"/>
    </source>
</evidence>
<dbReference type="InterPro" id="IPR012338">
    <property type="entry name" value="Beta-lactam/transpept-like"/>
</dbReference>
<comment type="caution">
    <text evidence="9">The sequence shown here is derived from an EMBL/GenBank/DDBJ whole genome shotgun (WGS) entry which is preliminary data.</text>
</comment>
<dbReference type="InterPro" id="IPR050515">
    <property type="entry name" value="Beta-lactam/transpept"/>
</dbReference>
<dbReference type="Gene3D" id="3.40.710.10">
    <property type="entry name" value="DD-peptidase/beta-lactamase superfamily"/>
    <property type="match status" value="1"/>
</dbReference>
<dbReference type="Gene3D" id="3.90.1310.10">
    <property type="entry name" value="Penicillin-binding protein 2a (Domain 2)"/>
    <property type="match status" value="1"/>
</dbReference>
<evidence type="ECO:0000256" key="3">
    <source>
        <dbReference type="ARBA" id="ARBA00023136"/>
    </source>
</evidence>
<comment type="subcellular location">
    <subcellularLocation>
        <location evidence="1">Membrane</location>
    </subcellularLocation>
</comment>
<feature type="domain" description="NTF2-like N-terminal transpeptidase" evidence="8">
    <location>
        <begin position="285"/>
        <end position="392"/>
    </location>
</feature>
<keyword evidence="10" id="KW-1185">Reference proteome</keyword>
<dbReference type="SUPFAM" id="SSF54427">
    <property type="entry name" value="NTF2-like"/>
    <property type="match status" value="1"/>
</dbReference>
<dbReference type="Pfam" id="PF05223">
    <property type="entry name" value="MecA_N"/>
    <property type="match status" value="1"/>
</dbReference>
<evidence type="ECO:0000259" key="8">
    <source>
        <dbReference type="Pfam" id="PF05223"/>
    </source>
</evidence>
<feature type="compositionally biased region" description="Low complexity" evidence="4">
    <location>
        <begin position="153"/>
        <end position="184"/>
    </location>
</feature>
<evidence type="ECO:0000259" key="6">
    <source>
        <dbReference type="Pfam" id="PF00905"/>
    </source>
</evidence>
<feature type="compositionally biased region" description="Low complexity" evidence="4">
    <location>
        <begin position="191"/>
        <end position="201"/>
    </location>
</feature>
<feature type="domain" description="Penicillin-binding protein dimerisation" evidence="7">
    <location>
        <begin position="422"/>
        <end position="471"/>
    </location>
</feature>
<evidence type="ECO:0000256" key="4">
    <source>
        <dbReference type="SAM" id="MobiDB-lite"/>
    </source>
</evidence>
<dbReference type="SUPFAM" id="SSF56601">
    <property type="entry name" value="beta-lactamase/transpeptidase-like"/>
    <property type="match status" value="1"/>
</dbReference>
<dbReference type="PANTHER" id="PTHR30627">
    <property type="entry name" value="PEPTIDOGLYCAN D,D-TRANSPEPTIDASE"/>
    <property type="match status" value="1"/>
</dbReference>
<dbReference type="Pfam" id="PF00905">
    <property type="entry name" value="Transpeptidase"/>
    <property type="match status" value="1"/>
</dbReference>